<keyword evidence="4" id="KW-1185">Reference proteome</keyword>
<dbReference type="NCBIfam" id="TIGR02175">
    <property type="entry name" value="PorC_KorC"/>
    <property type="match status" value="1"/>
</dbReference>
<dbReference type="PANTHER" id="PTHR43366:SF1">
    <property type="entry name" value="PYRUVATE SYNTHASE SUBUNIT PORC"/>
    <property type="match status" value="1"/>
</dbReference>
<evidence type="ECO:0000256" key="1">
    <source>
        <dbReference type="ARBA" id="ARBA00023002"/>
    </source>
</evidence>
<evidence type="ECO:0000313" key="4">
    <source>
        <dbReference type="Proteomes" id="UP000184375"/>
    </source>
</evidence>
<protein>
    <submittedName>
        <fullName evidence="3">Pyruvate ferredoxin oxidoreductase gamma subunit</fullName>
    </submittedName>
</protein>
<dbReference type="InterPro" id="IPR011894">
    <property type="entry name" value="PorC_KorC"/>
</dbReference>
<dbReference type="Proteomes" id="UP000184375">
    <property type="component" value="Unassembled WGS sequence"/>
</dbReference>
<reference evidence="4" key="1">
    <citation type="submission" date="2016-11" db="EMBL/GenBank/DDBJ databases">
        <authorList>
            <person name="Varghese N."/>
            <person name="Submissions S."/>
        </authorList>
    </citation>
    <scope>NUCLEOTIDE SEQUENCE [LARGE SCALE GENOMIC DNA]</scope>
    <source>
        <strain evidence="4">DSM 18802</strain>
    </source>
</reference>
<evidence type="ECO:0000313" key="3">
    <source>
        <dbReference type="EMBL" id="SHM80364.1"/>
    </source>
</evidence>
<dbReference type="PANTHER" id="PTHR43366">
    <property type="entry name" value="PYRUVATE SYNTHASE SUBUNIT PORC"/>
    <property type="match status" value="1"/>
</dbReference>
<dbReference type="SUPFAM" id="SSF53323">
    <property type="entry name" value="Pyruvate-ferredoxin oxidoreductase, PFOR, domain III"/>
    <property type="match status" value="1"/>
</dbReference>
<organism evidence="3 4">
    <name type="scientific">Caldanaerovirga acetigignens</name>
    <dbReference type="NCBI Taxonomy" id="447595"/>
    <lineage>
        <taxon>Bacteria</taxon>
        <taxon>Bacillati</taxon>
        <taxon>Bacillota</taxon>
        <taxon>Clostridia</taxon>
        <taxon>Thermosediminibacterales</taxon>
        <taxon>Thermosediminibacteraceae</taxon>
        <taxon>Caldanaerovirga</taxon>
    </lineage>
</organism>
<dbReference type="EMBL" id="FRCR01000013">
    <property type="protein sequence ID" value="SHM80364.1"/>
    <property type="molecule type" value="Genomic_DNA"/>
</dbReference>
<gene>
    <name evidence="3" type="ORF">SAMN05660826_02001</name>
</gene>
<dbReference type="InterPro" id="IPR051626">
    <property type="entry name" value="Oxidoreductase_gamma_subunit"/>
</dbReference>
<dbReference type="GO" id="GO:0016625">
    <property type="term" value="F:oxidoreductase activity, acting on the aldehyde or oxo group of donors, iron-sulfur protein as acceptor"/>
    <property type="evidence" value="ECO:0007669"/>
    <property type="project" value="InterPro"/>
</dbReference>
<accession>A0A1M7LQ97</accession>
<dbReference type="InterPro" id="IPR002869">
    <property type="entry name" value="Pyrv_flavodox_OxRed_cen"/>
</dbReference>
<keyword evidence="3" id="KW-0670">Pyruvate</keyword>
<dbReference type="Gene3D" id="3.40.920.10">
    <property type="entry name" value="Pyruvate-ferredoxin oxidoreductase, PFOR, domain III"/>
    <property type="match status" value="1"/>
</dbReference>
<sequence>MIQLKLYGLGGQGVVTAGKLLATAVAIYENKYAQTVPAYGHERRGAPVYADVILGEEPILVKSFVYKPDYVMVFDLAVLEKGVDVTEGAHANTCFVVNANQLNPELPFINKFGSVYYVDATKIALEVLGIDIPNSAMLGAFAATGVVSIDAVCAALEETFKGKAGERNVEAAKRCYEAVRKFS</sequence>
<name>A0A1M7LQ97_9FIRM</name>
<dbReference type="Pfam" id="PF01558">
    <property type="entry name" value="POR"/>
    <property type="match status" value="1"/>
</dbReference>
<dbReference type="OrthoDB" id="9794954at2"/>
<keyword evidence="1" id="KW-0560">Oxidoreductase</keyword>
<proteinExistence type="predicted"/>
<feature type="domain" description="Pyruvate/ketoisovalerate oxidoreductase catalytic" evidence="2">
    <location>
        <begin position="10"/>
        <end position="177"/>
    </location>
</feature>
<dbReference type="RefSeq" id="WP_073258045.1">
    <property type="nucleotide sequence ID" value="NZ_FRCR01000013.1"/>
</dbReference>
<dbReference type="STRING" id="447595.SAMN05660826_02001"/>
<dbReference type="InterPro" id="IPR019752">
    <property type="entry name" value="Pyrv/ketoisovalerate_OxRed_cat"/>
</dbReference>
<evidence type="ECO:0000259" key="2">
    <source>
        <dbReference type="Pfam" id="PF01558"/>
    </source>
</evidence>
<dbReference type="AlphaFoldDB" id="A0A1M7LQ97"/>